<dbReference type="HOGENOM" id="CLU_000288_34_18_1"/>
<feature type="repeat" description="ANK" evidence="3">
    <location>
        <begin position="1682"/>
        <end position="1714"/>
    </location>
</feature>
<feature type="repeat" description="ANK" evidence="3">
    <location>
        <begin position="855"/>
        <end position="887"/>
    </location>
</feature>
<dbReference type="Gene3D" id="3.40.50.300">
    <property type="entry name" value="P-loop containing nucleotide triphosphate hydrolases"/>
    <property type="match status" value="1"/>
</dbReference>
<dbReference type="InterPro" id="IPR036770">
    <property type="entry name" value="Ankyrin_rpt-contain_sf"/>
</dbReference>
<dbReference type="Proteomes" id="UP000015100">
    <property type="component" value="Unassembled WGS sequence"/>
</dbReference>
<name>S8BWC4_DACHA</name>
<evidence type="ECO:0000259" key="4">
    <source>
        <dbReference type="Pfam" id="PF24883"/>
    </source>
</evidence>
<feature type="repeat" description="ANK" evidence="3">
    <location>
        <begin position="1097"/>
        <end position="1129"/>
    </location>
</feature>
<keyword evidence="1" id="KW-0677">Repeat</keyword>
<feature type="domain" description="Nephrocystin 3-like N-terminal" evidence="4">
    <location>
        <begin position="187"/>
        <end position="352"/>
    </location>
</feature>
<feature type="repeat" description="ANK" evidence="3">
    <location>
        <begin position="1064"/>
        <end position="1096"/>
    </location>
</feature>
<dbReference type="SUPFAM" id="SSF48403">
    <property type="entry name" value="Ankyrin repeat"/>
    <property type="match status" value="3"/>
</dbReference>
<comment type="caution">
    <text evidence="5">The sequence shown here is derived from an EMBL/GenBank/DDBJ whole genome shotgun (WGS) entry which is preliminary data.</text>
</comment>
<feature type="repeat" description="ANK" evidence="3">
    <location>
        <begin position="1344"/>
        <end position="1376"/>
    </location>
</feature>
<dbReference type="PANTHER" id="PTHR24126">
    <property type="entry name" value="ANKYRIN REPEAT, PH AND SEC7 DOMAIN CONTAINING PROTEIN SECG-RELATED"/>
    <property type="match status" value="1"/>
</dbReference>
<feature type="repeat" description="ANK" evidence="3">
    <location>
        <begin position="1648"/>
        <end position="1681"/>
    </location>
</feature>
<dbReference type="OrthoDB" id="1577640at2759"/>
<feature type="repeat" description="ANK" evidence="3">
    <location>
        <begin position="1167"/>
        <end position="1195"/>
    </location>
</feature>
<feature type="repeat" description="ANK" evidence="3">
    <location>
        <begin position="822"/>
        <end position="850"/>
    </location>
</feature>
<dbReference type="SUPFAM" id="SSF52540">
    <property type="entry name" value="P-loop containing nucleoside triphosphate hydrolases"/>
    <property type="match status" value="1"/>
</dbReference>
<evidence type="ECO:0000313" key="6">
    <source>
        <dbReference type="Proteomes" id="UP000015100"/>
    </source>
</evidence>
<feature type="repeat" description="ANK" evidence="3">
    <location>
        <begin position="1130"/>
        <end position="1162"/>
    </location>
</feature>
<feature type="repeat" description="ANK" evidence="3">
    <location>
        <begin position="1615"/>
        <end position="1647"/>
    </location>
</feature>
<proteinExistence type="predicted"/>
<reference evidence="5 6" key="1">
    <citation type="journal article" date="2013" name="PLoS Genet.">
        <title>Genomic mechanisms accounting for the adaptation to parasitism in nematode-trapping fungi.</title>
        <authorList>
            <person name="Meerupati T."/>
            <person name="Andersson K.M."/>
            <person name="Friman E."/>
            <person name="Kumar D."/>
            <person name="Tunlid A."/>
            <person name="Ahren D."/>
        </authorList>
    </citation>
    <scope>NUCLEOTIDE SEQUENCE [LARGE SCALE GENOMIC DNA]</scope>
    <source>
        <strain evidence="5 6">CBS 200.50</strain>
    </source>
</reference>
<dbReference type="InterPro" id="IPR027417">
    <property type="entry name" value="P-loop_NTPase"/>
</dbReference>
<dbReference type="SMART" id="SM00248">
    <property type="entry name" value="ANK"/>
    <property type="match status" value="26"/>
</dbReference>
<dbReference type="PROSITE" id="PS50297">
    <property type="entry name" value="ANK_REP_REGION"/>
    <property type="match status" value="10"/>
</dbReference>
<feature type="repeat" description="ANK" evidence="3">
    <location>
        <begin position="737"/>
        <end position="769"/>
    </location>
</feature>
<dbReference type="InterPro" id="IPR056884">
    <property type="entry name" value="NPHP3-like_N"/>
</dbReference>
<gene>
    <name evidence="5" type="ORF">H072_6587</name>
</gene>
<evidence type="ECO:0000256" key="1">
    <source>
        <dbReference type="ARBA" id="ARBA00022737"/>
    </source>
</evidence>
<dbReference type="OMA" id="HRRYELN"/>
<dbReference type="Pfam" id="PF00023">
    <property type="entry name" value="Ank"/>
    <property type="match status" value="1"/>
</dbReference>
<dbReference type="eggNOG" id="KOG4177">
    <property type="taxonomic scope" value="Eukaryota"/>
</dbReference>
<accession>S8BWC4</accession>
<keyword evidence="2 3" id="KW-0040">ANK repeat</keyword>
<sequence length="1748" mass="191214">MAELGVIASVVQLTQVTQLVLTSCYRFLRKVKNAVEDVNQTIHEVGQLMALLADLAIVVKNKNDSEISHLKPLTGAHGPLTLALEALEKLDAKLSASIGAGQLTFREKLKWPFESKKVAEILNTIKKQRGLIELTLAGDTNAMIREIKLSLEETKMQEERERVLNWLRTGDPTARHLQSRNRYQSGSNLWVLESVPFKSWRDSGGSTFWIHGIPGAGKTILCSTIIDHLTEIVKNGNGVRMAYFYFSFNDSNTQALEHVLRSLITQLSEYSVKLSSELRQLYEESDNGRKQPDGKALTSIFLNILNEGPKTFLIIDALDECSLQGRSQLCNFIMEDMKKPSARNYNILFTSRKELDIEQSMARIAEVTNCYVFPIIAKDINNDICLYVNQFLDNQDNGTFRNLPLDIRTEIQERMVTGALGMFRWVACQLDAIRKCKQTGAIRRLLKSLPSTLEETYDRILLSIPEETWEIAKSALILLTYSIRPLTIRELAEGMVVDTSDQRFDAEEHRLIYYREVLDICSSLVTVSTVEHNENDLKWLREKVDIERRSFRSEENHDVELVQLAHFSVKEYLISEKPKGTEAGQISRFRFSNKIAHRCIAQMSLVYLLDFSKGARLPEINFQSFPFLAYASRFWPEHWKLGIEEKGEDDRSTDTLLKRLFNTEQPNPYINTLDICNPDLLLDPEFPGHINFGLRKTGKSLDSFPPPIYYTAQMGNDKLCEWLLDMKGYNINQCQGRFGTPLQVAARLGHENVVRFLISRDADVNTYGGEYGTAGCRLWGPRENWGKFGSALIAACQENHLPVAKILLEQGADSDIFCSRQRRGKALNVAAGTGNTQLVQLLLKHGANIDDTCGGEGTALYTAAGAGALATVRMLLRAGAGVNLESGDKCTALHNACARDVADVGERNHIEMVRLLLGSGANVKIRGGHYGDVVQAAVEGGAEGNGGPGYIGTLNLLLQYGADIHYMGGVYKSALNAAVFCGNSEAARLLIGLGAEINDEIFVNAIESKRKQIIPLLIARGVNINAAGKEGTALQVAISTKDNDTIELLLDNPLLDVNAQGGGCGETALYHAVKKDDTKLVELLLAKGADANQECGDGTRCLNRAARSGNLEMARLLIEHGASIDGQTAQEATALVDACDSGKDDMVQFLLDQNADVNVWSPKFGDALQVAAYRGRREIVNTLLKKGANVITQEGEHGSCLEAAIMGFEDEDIPHLLVDAGANINFSRPNEDINVESCGVGGPLLASIWKKQQNLASFLIDKGADINFPGRDYYGTPLEQSIYHRCAEVVDILLSKGADVNQIGGDDGCALGYAINGETDDTGYPVYLQRILDAGADVNLSCGTYGSPLAVAVRRGNVKVVETLLDYGANIDVPAGRYGSPFQIAIKEGDLEVFKLLLERGANVNFECNKGQLNLHATPLSVALMHSNTMFKELLDNGAHVLAGESICLVRAAAKGDTKEISKLLDLGANVRCQQGIPGRALQMASRGAHIEACQILLNHGADINAFGGNYGNALMAAIDGWMENGILPMGKFLLEQGASVNPPPCETGTSALLLAIRKGYSELVDLILEKDLGVNAHDQRWGTALIAAARRESGIGVLEQLLARGANVNLSGQEYGTALQLAAKNGNTKVIGFLLDHGAEVNQISCRAGTALAAACGDDRAKPIIQLLLNHGADINLRGGKYETALQYAAKKGHLQVVNYLLEQGADPTIEGGKYKTATLAAEAKKKYWVVGFLRGYLKRKLSKTKA</sequence>
<protein>
    <recommendedName>
        <fullName evidence="4">Nephrocystin 3-like N-terminal domain-containing protein</fullName>
    </recommendedName>
</protein>
<keyword evidence="6" id="KW-1185">Reference proteome</keyword>
<evidence type="ECO:0000256" key="2">
    <source>
        <dbReference type="ARBA" id="ARBA00023043"/>
    </source>
</evidence>
<dbReference type="STRING" id="1284197.S8BWC4"/>
<dbReference type="Gene3D" id="1.25.40.20">
    <property type="entry name" value="Ankyrin repeat-containing domain"/>
    <property type="match status" value="5"/>
</dbReference>
<reference evidence="6" key="2">
    <citation type="submission" date="2013-04" db="EMBL/GenBank/DDBJ databases">
        <title>Genomic mechanisms accounting for the adaptation to parasitism in nematode-trapping fungi.</title>
        <authorList>
            <person name="Ahren D.G."/>
        </authorList>
    </citation>
    <scope>NUCLEOTIDE SEQUENCE [LARGE SCALE GENOMIC DNA]</scope>
    <source>
        <strain evidence="6">CBS 200.50</strain>
    </source>
</reference>
<evidence type="ECO:0000256" key="3">
    <source>
        <dbReference type="PROSITE-ProRule" id="PRU00023"/>
    </source>
</evidence>
<dbReference type="InterPro" id="IPR002110">
    <property type="entry name" value="Ankyrin_rpt"/>
</dbReference>
<feature type="repeat" description="ANK" evidence="3">
    <location>
        <begin position="1377"/>
        <end position="1409"/>
    </location>
</feature>
<evidence type="ECO:0000313" key="5">
    <source>
        <dbReference type="EMBL" id="EPS39617.1"/>
    </source>
</evidence>
<feature type="repeat" description="ANK" evidence="3">
    <location>
        <begin position="1548"/>
        <end position="1580"/>
    </location>
</feature>
<dbReference type="EMBL" id="AQGS01000464">
    <property type="protein sequence ID" value="EPS39617.1"/>
    <property type="molecule type" value="Genomic_DNA"/>
</dbReference>
<dbReference type="Pfam" id="PF12796">
    <property type="entry name" value="Ank_2"/>
    <property type="match status" value="6"/>
</dbReference>
<dbReference type="PROSITE" id="PS50088">
    <property type="entry name" value="ANK_REPEAT"/>
    <property type="match status" value="13"/>
</dbReference>
<dbReference type="Pfam" id="PF24883">
    <property type="entry name" value="NPHP3_N"/>
    <property type="match status" value="1"/>
</dbReference>
<organism evidence="5 6">
    <name type="scientific">Dactylellina haptotyla (strain CBS 200.50)</name>
    <name type="common">Nematode-trapping fungus</name>
    <name type="synonym">Monacrosporium haptotylum</name>
    <dbReference type="NCBI Taxonomy" id="1284197"/>
    <lineage>
        <taxon>Eukaryota</taxon>
        <taxon>Fungi</taxon>
        <taxon>Dikarya</taxon>
        <taxon>Ascomycota</taxon>
        <taxon>Pezizomycotina</taxon>
        <taxon>Orbiliomycetes</taxon>
        <taxon>Orbiliales</taxon>
        <taxon>Orbiliaceae</taxon>
        <taxon>Dactylellina</taxon>
    </lineage>
</organism>